<dbReference type="Proteomes" id="UP001566476">
    <property type="component" value="Unassembled WGS sequence"/>
</dbReference>
<comment type="caution">
    <text evidence="5">The sequence shown here is derived from an EMBL/GenBank/DDBJ whole genome shotgun (WGS) entry which is preliminary data.</text>
</comment>
<dbReference type="Pfam" id="PF01494">
    <property type="entry name" value="FAD_binding_3"/>
    <property type="match status" value="1"/>
</dbReference>
<dbReference type="InterPro" id="IPR050641">
    <property type="entry name" value="RIFMO-like"/>
</dbReference>
<keyword evidence="6" id="KW-1185">Reference proteome</keyword>
<dbReference type="RefSeq" id="WP_432526096.1">
    <property type="nucleotide sequence ID" value="NZ_JBJLRC010000020.1"/>
</dbReference>
<evidence type="ECO:0000256" key="3">
    <source>
        <dbReference type="ARBA" id="ARBA00022827"/>
    </source>
</evidence>
<accession>A0ABV4I3W4</accession>
<dbReference type="InterPro" id="IPR036188">
    <property type="entry name" value="FAD/NAD-bd_sf"/>
</dbReference>
<dbReference type="SUPFAM" id="SSF51905">
    <property type="entry name" value="FAD/NAD(P)-binding domain"/>
    <property type="match status" value="1"/>
</dbReference>
<organism evidence="5 6">
    <name type="scientific">Kineococcus mangrovi</name>
    <dbReference type="NCBI Taxonomy" id="1660183"/>
    <lineage>
        <taxon>Bacteria</taxon>
        <taxon>Bacillati</taxon>
        <taxon>Actinomycetota</taxon>
        <taxon>Actinomycetes</taxon>
        <taxon>Kineosporiales</taxon>
        <taxon>Kineosporiaceae</taxon>
        <taxon>Kineococcus</taxon>
    </lineage>
</organism>
<evidence type="ECO:0000256" key="2">
    <source>
        <dbReference type="ARBA" id="ARBA00022630"/>
    </source>
</evidence>
<feature type="domain" description="FAD-binding" evidence="4">
    <location>
        <begin position="9"/>
        <end position="343"/>
    </location>
</feature>
<sequence>MEELPVEHTDVLVVGAGPTGLLAALVLARRGVRAVVVDQKAGPTTESRALAVQARTVEVYDQLGLAEEFLAHAHRAARVQIGPPGRLVVIDLAAAQQGQTPFPGLHVLEQSRTEELLVGALTATGGDVRWNRTLVDLDDRTAEPGGRVRALLDGPGGMTRVHACWCIGADGAGSSVRRSLGLAFEGVTDDAVFWVADLRGATGLPDDCLAMRAGRRGFGVFYPLGPDGHARAISIAAGPDVGPEEALATAREDLGVGHESVDWFSTYRVHHRVAERFRRGAVFLAGDAAHVHSPVGGQGMNTGLQDAQDLAHLLADVVHGHVGPAALDRYGRERRRVALRLVRVTDRAFGLVARRNHGTALLRRAFVIVAAPLAARGVRTRLGRSVAGYVGQYRIHHHVASAPLLVWADDRAVGRRSFPTEENRPALRSLTWQLHSYGSRPVRPVDLPDWIDGPHTFPADPTGRWRSDRTYLVRPDGFVAAAVPTSGGVLDGAVLRTAFRAHHLRA</sequence>
<keyword evidence="3" id="KW-0274">FAD</keyword>
<dbReference type="InterPro" id="IPR002938">
    <property type="entry name" value="FAD-bd"/>
</dbReference>
<comment type="cofactor">
    <cofactor evidence="1">
        <name>FAD</name>
        <dbReference type="ChEBI" id="CHEBI:57692"/>
    </cofactor>
</comment>
<dbReference type="GO" id="GO:0004497">
    <property type="term" value="F:monooxygenase activity"/>
    <property type="evidence" value="ECO:0007669"/>
    <property type="project" value="UniProtKB-KW"/>
</dbReference>
<name>A0ABV4I3W4_9ACTN</name>
<evidence type="ECO:0000313" key="6">
    <source>
        <dbReference type="Proteomes" id="UP001566476"/>
    </source>
</evidence>
<dbReference type="Gene3D" id="3.50.50.60">
    <property type="entry name" value="FAD/NAD(P)-binding domain"/>
    <property type="match status" value="1"/>
</dbReference>
<evidence type="ECO:0000313" key="5">
    <source>
        <dbReference type="EMBL" id="MEZ0493387.1"/>
    </source>
</evidence>
<evidence type="ECO:0000256" key="1">
    <source>
        <dbReference type="ARBA" id="ARBA00001974"/>
    </source>
</evidence>
<protein>
    <submittedName>
        <fullName evidence="5">FAD-dependent monooxygenase</fullName>
    </submittedName>
</protein>
<dbReference type="Gene3D" id="3.30.70.2450">
    <property type="match status" value="1"/>
</dbReference>
<proteinExistence type="predicted"/>
<keyword evidence="5" id="KW-0503">Monooxygenase</keyword>
<keyword evidence="5" id="KW-0560">Oxidoreductase</keyword>
<evidence type="ECO:0000259" key="4">
    <source>
        <dbReference type="Pfam" id="PF01494"/>
    </source>
</evidence>
<dbReference type="PANTHER" id="PTHR43004:SF19">
    <property type="entry name" value="BINDING MONOOXYGENASE, PUTATIVE (JCVI)-RELATED"/>
    <property type="match status" value="1"/>
</dbReference>
<keyword evidence="2" id="KW-0285">Flavoprotein</keyword>
<gene>
    <name evidence="5" type="ORF">AB2L28_14195</name>
</gene>
<dbReference type="PANTHER" id="PTHR43004">
    <property type="entry name" value="TRK SYSTEM POTASSIUM UPTAKE PROTEIN"/>
    <property type="match status" value="1"/>
</dbReference>
<reference evidence="5 6" key="1">
    <citation type="submission" date="2024-07" db="EMBL/GenBank/DDBJ databases">
        <authorList>
            <person name="Thanompreechachai J."/>
            <person name="Duangmal K."/>
        </authorList>
    </citation>
    <scope>NUCLEOTIDE SEQUENCE [LARGE SCALE GENOMIC DNA]</scope>
    <source>
        <strain evidence="5 6">TBRC 1896</strain>
    </source>
</reference>
<dbReference type="EMBL" id="JBGGTQ010000006">
    <property type="protein sequence ID" value="MEZ0493387.1"/>
    <property type="molecule type" value="Genomic_DNA"/>
</dbReference>
<dbReference type="PRINTS" id="PR00420">
    <property type="entry name" value="RNGMNOXGNASE"/>
</dbReference>